<sequence>MIVKRAITLVAAFFLAGCSASLKAPHMAPEREWNTIAISSTIERLDVGDGEVCPIIEPDTLVIFSDKASSSDDGATLDVDGIKLKVGSTFETSDLKPLEGGYDCGGNHYDSAVHVVFKGVTLLEAH</sequence>
<organism evidence="2 3">
    <name type="scientific">Trueperella bialowiezensis</name>
    <dbReference type="NCBI Taxonomy" id="312285"/>
    <lineage>
        <taxon>Bacteria</taxon>
        <taxon>Bacillati</taxon>
        <taxon>Actinomycetota</taxon>
        <taxon>Actinomycetes</taxon>
        <taxon>Actinomycetales</taxon>
        <taxon>Actinomycetaceae</taxon>
        <taxon>Trueperella</taxon>
    </lineage>
</organism>
<name>A0A448PD66_9ACTO</name>
<proteinExistence type="predicted"/>
<dbReference type="KEGG" id="tbw:NCTC13354_00564"/>
<dbReference type="PROSITE" id="PS51257">
    <property type="entry name" value="PROKAR_LIPOPROTEIN"/>
    <property type="match status" value="1"/>
</dbReference>
<accession>A0A448PD66</accession>
<evidence type="ECO:0008006" key="4">
    <source>
        <dbReference type="Google" id="ProtNLM"/>
    </source>
</evidence>
<feature type="signal peptide" evidence="1">
    <location>
        <begin position="1"/>
        <end position="24"/>
    </location>
</feature>
<feature type="chain" id="PRO_5039366770" description="Lipoprotein" evidence="1">
    <location>
        <begin position="25"/>
        <end position="126"/>
    </location>
</feature>
<reference evidence="2 3" key="1">
    <citation type="submission" date="2018-12" db="EMBL/GenBank/DDBJ databases">
        <authorList>
            <consortium name="Pathogen Informatics"/>
        </authorList>
    </citation>
    <scope>NUCLEOTIDE SEQUENCE [LARGE SCALE GENOMIC DNA]</scope>
    <source>
        <strain evidence="2 3">NCTC13354</strain>
    </source>
</reference>
<dbReference type="Proteomes" id="UP000269542">
    <property type="component" value="Chromosome"/>
</dbReference>
<dbReference type="EMBL" id="LR134476">
    <property type="protein sequence ID" value="VEI12870.1"/>
    <property type="molecule type" value="Genomic_DNA"/>
</dbReference>
<dbReference type="AlphaFoldDB" id="A0A448PD66"/>
<gene>
    <name evidence="2" type="ORF">NCTC13354_00564</name>
</gene>
<evidence type="ECO:0000313" key="2">
    <source>
        <dbReference type="EMBL" id="VEI12870.1"/>
    </source>
</evidence>
<keyword evidence="3" id="KW-1185">Reference proteome</keyword>
<keyword evidence="1" id="KW-0732">Signal</keyword>
<protein>
    <recommendedName>
        <fullName evidence="4">Lipoprotein</fullName>
    </recommendedName>
</protein>
<evidence type="ECO:0000313" key="3">
    <source>
        <dbReference type="Proteomes" id="UP000269542"/>
    </source>
</evidence>
<evidence type="ECO:0000256" key="1">
    <source>
        <dbReference type="SAM" id="SignalP"/>
    </source>
</evidence>